<organism evidence="7 8">
    <name type="scientific">Bacillus taeanensis</name>
    <dbReference type="NCBI Taxonomy" id="273032"/>
    <lineage>
        <taxon>Bacteria</taxon>
        <taxon>Bacillati</taxon>
        <taxon>Bacillota</taxon>
        <taxon>Bacilli</taxon>
        <taxon>Bacillales</taxon>
        <taxon>Bacillaceae</taxon>
        <taxon>Bacillus</taxon>
    </lineage>
</organism>
<dbReference type="InterPro" id="IPR050902">
    <property type="entry name" value="ABC_Transporter_SBP"/>
</dbReference>
<dbReference type="RefSeq" id="WP_113805240.1">
    <property type="nucleotide sequence ID" value="NZ_QOCW01000005.1"/>
</dbReference>
<evidence type="ECO:0000256" key="5">
    <source>
        <dbReference type="SAM" id="SignalP"/>
    </source>
</evidence>
<dbReference type="NCBIfam" id="NF038402">
    <property type="entry name" value="TroA_like"/>
    <property type="match status" value="1"/>
</dbReference>
<evidence type="ECO:0000313" key="8">
    <source>
        <dbReference type="Proteomes" id="UP000253314"/>
    </source>
</evidence>
<dbReference type="AlphaFoldDB" id="A0A366Y1Q2"/>
<dbReference type="Proteomes" id="UP000253314">
    <property type="component" value="Unassembled WGS sequence"/>
</dbReference>
<evidence type="ECO:0000259" key="6">
    <source>
        <dbReference type="PROSITE" id="PS50983"/>
    </source>
</evidence>
<dbReference type="EMBL" id="QOCW01000005">
    <property type="protein sequence ID" value="RBW70333.1"/>
    <property type="molecule type" value="Genomic_DNA"/>
</dbReference>
<dbReference type="PROSITE" id="PS51257">
    <property type="entry name" value="PROKAR_LIPOPROTEIN"/>
    <property type="match status" value="1"/>
</dbReference>
<dbReference type="Gene3D" id="3.40.50.1980">
    <property type="entry name" value="Nitrogenase molybdenum iron protein domain"/>
    <property type="match status" value="2"/>
</dbReference>
<gene>
    <name evidence="7" type="ORF">DS031_07130</name>
</gene>
<feature type="chain" id="PRO_5038925162" evidence="5">
    <location>
        <begin position="20"/>
        <end position="331"/>
    </location>
</feature>
<dbReference type="SUPFAM" id="SSF53807">
    <property type="entry name" value="Helical backbone' metal receptor"/>
    <property type="match status" value="1"/>
</dbReference>
<evidence type="ECO:0000256" key="2">
    <source>
        <dbReference type="ARBA" id="ARBA00022729"/>
    </source>
</evidence>
<feature type="region of interest" description="Disordered" evidence="4">
    <location>
        <begin position="30"/>
        <end position="50"/>
    </location>
</feature>
<evidence type="ECO:0000313" key="7">
    <source>
        <dbReference type="EMBL" id="RBW70333.1"/>
    </source>
</evidence>
<name>A0A366Y1Q2_9BACI</name>
<dbReference type="FunFam" id="3.40.50.1980:FF:000035">
    <property type="entry name" value="Iron ABC transporter substrate-binding protein"/>
    <property type="match status" value="1"/>
</dbReference>
<dbReference type="PANTHER" id="PTHR30535:SF34">
    <property type="entry name" value="MOLYBDATE-BINDING PROTEIN MOLA"/>
    <property type="match status" value="1"/>
</dbReference>
<dbReference type="CDD" id="cd01143">
    <property type="entry name" value="YvrC"/>
    <property type="match status" value="1"/>
</dbReference>
<keyword evidence="3" id="KW-0175">Coiled coil</keyword>
<dbReference type="PROSITE" id="PS50983">
    <property type="entry name" value="FE_B12_PBP"/>
    <property type="match status" value="1"/>
</dbReference>
<dbReference type="OrthoDB" id="9816357at2"/>
<evidence type="ECO:0000256" key="1">
    <source>
        <dbReference type="ARBA" id="ARBA00008814"/>
    </source>
</evidence>
<proteinExistence type="inferred from homology"/>
<dbReference type="Pfam" id="PF01497">
    <property type="entry name" value="Peripla_BP_2"/>
    <property type="match status" value="1"/>
</dbReference>
<dbReference type="InterPro" id="IPR002491">
    <property type="entry name" value="ABC_transptr_periplasmic_BD"/>
</dbReference>
<sequence>MKKLLTLLLTLFVAIGLLAACGQDNAEQEAGNNEIQTKENANTETAETESAFPVTITDASDEEVVIEEKPERIVSLIPSNTEIAFALGLGEEVVGVSDYDNYPEEVNEKEKIGGMELNVEKIIGLNPDLVLAHASGAHTSAEGLKQLKSAGITVLVVNDAAAFNDVYDSVKMIGQATGTSDKAQKVIDEMSEKLFEIQEKAAAISEEEQVTVWLEVSPAPDIYTAGKGTFMNQMLEIIHAKNAAADQEGWVKFTEEDAVKLNPDVIVTTYGYYVENPKEQILSRDGWQGVPAVKNERVYDVHSDLVSRSGPRLVEGVEELAAVIYPDVFAK</sequence>
<dbReference type="InterPro" id="IPR054828">
    <property type="entry name" value="Vit_B12_bind_prot"/>
</dbReference>
<keyword evidence="8" id="KW-1185">Reference proteome</keyword>
<feature type="coiled-coil region" evidence="3">
    <location>
        <begin position="180"/>
        <end position="207"/>
    </location>
</feature>
<evidence type="ECO:0000256" key="3">
    <source>
        <dbReference type="SAM" id="Coils"/>
    </source>
</evidence>
<dbReference type="PANTHER" id="PTHR30535">
    <property type="entry name" value="VITAMIN B12-BINDING PROTEIN"/>
    <property type="match status" value="1"/>
</dbReference>
<dbReference type="GO" id="GO:0071281">
    <property type="term" value="P:cellular response to iron ion"/>
    <property type="evidence" value="ECO:0007669"/>
    <property type="project" value="TreeGrafter"/>
</dbReference>
<accession>A0A366Y1Q2</accession>
<comment type="similarity">
    <text evidence="1">Belongs to the bacterial solute-binding protein 8 family.</text>
</comment>
<feature type="signal peptide" evidence="5">
    <location>
        <begin position="1"/>
        <end position="19"/>
    </location>
</feature>
<keyword evidence="2 5" id="KW-0732">Signal</keyword>
<feature type="domain" description="Fe/B12 periplasmic-binding" evidence="6">
    <location>
        <begin position="72"/>
        <end position="328"/>
    </location>
</feature>
<protein>
    <submittedName>
        <fullName evidence="7">ABC transporter substrate-binding protein</fullName>
    </submittedName>
</protein>
<evidence type="ECO:0000256" key="4">
    <source>
        <dbReference type="SAM" id="MobiDB-lite"/>
    </source>
</evidence>
<feature type="compositionally biased region" description="Low complexity" evidence="4">
    <location>
        <begin position="38"/>
        <end position="49"/>
    </location>
</feature>
<reference evidence="7 8" key="1">
    <citation type="submission" date="2018-07" db="EMBL/GenBank/DDBJ databases">
        <title>Lottiidibacillus patelloidae gen. nov., sp. nov., isolated from the intestinal tract of a marine limpet and the reclassification of B. taeanensis BH030017T, B. algicola KMM 3737T and B. hwajinpoensis SW-72T as genus Lottiidibacillus.</title>
        <authorList>
            <person name="Liu R."/>
            <person name="Huang Z."/>
        </authorList>
    </citation>
    <scope>NUCLEOTIDE SEQUENCE [LARGE SCALE GENOMIC DNA]</scope>
    <source>
        <strain evidence="7 8">BH030017</strain>
    </source>
</reference>
<comment type="caution">
    <text evidence="7">The sequence shown here is derived from an EMBL/GenBank/DDBJ whole genome shotgun (WGS) entry which is preliminary data.</text>
</comment>